<dbReference type="InterPro" id="IPR043203">
    <property type="entry name" value="VGCC_Ca_Na"/>
</dbReference>
<evidence type="ECO:0000256" key="2">
    <source>
        <dbReference type="ARBA" id="ARBA00022692"/>
    </source>
</evidence>
<dbReference type="GO" id="GO:0005248">
    <property type="term" value="F:voltage-gated sodium channel activity"/>
    <property type="evidence" value="ECO:0007669"/>
    <property type="project" value="TreeGrafter"/>
</dbReference>
<evidence type="ECO:0000313" key="8">
    <source>
        <dbReference type="Proteomes" id="UP001178507"/>
    </source>
</evidence>
<protein>
    <recommendedName>
        <fullName evidence="6">Ion transport domain-containing protein</fullName>
    </recommendedName>
</protein>
<evidence type="ECO:0000259" key="6">
    <source>
        <dbReference type="Pfam" id="PF00520"/>
    </source>
</evidence>
<evidence type="ECO:0000256" key="1">
    <source>
        <dbReference type="ARBA" id="ARBA00004141"/>
    </source>
</evidence>
<reference evidence="7" key="1">
    <citation type="submission" date="2023-08" db="EMBL/GenBank/DDBJ databases">
        <authorList>
            <person name="Chen Y."/>
            <person name="Shah S."/>
            <person name="Dougan E. K."/>
            <person name="Thang M."/>
            <person name="Chan C."/>
        </authorList>
    </citation>
    <scope>NUCLEOTIDE SEQUENCE</scope>
</reference>
<dbReference type="Gene3D" id="1.10.238.10">
    <property type="entry name" value="EF-hand"/>
    <property type="match status" value="1"/>
</dbReference>
<dbReference type="GO" id="GO:0001518">
    <property type="term" value="C:voltage-gated sodium channel complex"/>
    <property type="evidence" value="ECO:0007669"/>
    <property type="project" value="TreeGrafter"/>
</dbReference>
<gene>
    <name evidence="7" type="ORF">EVOR1521_LOCUS19961</name>
</gene>
<feature type="domain" description="Ion transport" evidence="6">
    <location>
        <begin position="18"/>
        <end position="261"/>
    </location>
</feature>
<dbReference type="Proteomes" id="UP001178507">
    <property type="component" value="Unassembled WGS sequence"/>
</dbReference>
<dbReference type="SUPFAM" id="SSF47473">
    <property type="entry name" value="EF-hand"/>
    <property type="match status" value="1"/>
</dbReference>
<feature type="transmembrane region" description="Helical" evidence="5">
    <location>
        <begin position="54"/>
        <end position="74"/>
    </location>
</feature>
<keyword evidence="2 5" id="KW-0812">Transmembrane</keyword>
<dbReference type="EMBL" id="CAUJNA010003190">
    <property type="protein sequence ID" value="CAJ1395542.1"/>
    <property type="molecule type" value="Genomic_DNA"/>
</dbReference>
<evidence type="ECO:0000256" key="3">
    <source>
        <dbReference type="ARBA" id="ARBA00022989"/>
    </source>
</evidence>
<name>A0AA36N5Y8_9DINO</name>
<comment type="caution">
    <text evidence="7">The sequence shown here is derived from an EMBL/GenBank/DDBJ whole genome shotgun (WGS) entry which is preliminary data.</text>
</comment>
<comment type="subcellular location">
    <subcellularLocation>
        <location evidence="1">Membrane</location>
        <topology evidence="1">Multi-pass membrane protein</topology>
    </subcellularLocation>
</comment>
<dbReference type="InterPro" id="IPR011992">
    <property type="entry name" value="EF-hand-dom_pair"/>
</dbReference>
<keyword evidence="8" id="KW-1185">Reference proteome</keyword>
<organism evidence="7 8">
    <name type="scientific">Effrenium voratum</name>
    <dbReference type="NCBI Taxonomy" id="2562239"/>
    <lineage>
        <taxon>Eukaryota</taxon>
        <taxon>Sar</taxon>
        <taxon>Alveolata</taxon>
        <taxon>Dinophyceae</taxon>
        <taxon>Suessiales</taxon>
        <taxon>Symbiodiniaceae</taxon>
        <taxon>Effrenium</taxon>
    </lineage>
</organism>
<feature type="transmembrane region" description="Helical" evidence="5">
    <location>
        <begin position="12"/>
        <end position="34"/>
    </location>
</feature>
<feature type="transmembrane region" description="Helical" evidence="5">
    <location>
        <begin position="237"/>
        <end position="261"/>
    </location>
</feature>
<sequence>MFSQEVRRAAQRVAASWLFEAFFAAVIASNSIFIGISIEWEARERTLTLPGPLLVVQFGYTVLFISELSIKLVAHGPHRFFWSLHWAWNWFDVVLVATAVFECIIEVVAQDEQVAGSSSNLRILRILRMTRITRIFRVIRVVRFFRSLRTLVFSIVNTLKSLFWAMLLLALIIYVFGILLTDVANNYIVDSPGSEANTMLDQYFGNLHASSQTLFMSISGGLTWVEAARALNHISLVWVYLFTSYIAFCCFAVLNVMTGVFCQSAIKGAERDQEMVVQSLLMDKQHLKESVSKLFQKMDDDQCGKLSLLQFEKHFEDEEVRVLFEALEIGATDAWTLFCSLDHNEDYQIEPEEFLEGCIQLRGAAKAIDLWMLRRQVAKIMQYLLVPESTLGAALDDTAKSNLVVA</sequence>
<evidence type="ECO:0000313" key="7">
    <source>
        <dbReference type="EMBL" id="CAJ1395542.1"/>
    </source>
</evidence>
<accession>A0AA36N5Y8</accession>
<dbReference type="Gene3D" id="1.20.120.350">
    <property type="entry name" value="Voltage-gated potassium channels. Chain C"/>
    <property type="match status" value="1"/>
</dbReference>
<dbReference type="SUPFAM" id="SSF81324">
    <property type="entry name" value="Voltage-gated potassium channels"/>
    <property type="match status" value="1"/>
</dbReference>
<dbReference type="PANTHER" id="PTHR10037">
    <property type="entry name" value="VOLTAGE-GATED CATION CHANNEL CALCIUM AND SODIUM"/>
    <property type="match status" value="1"/>
</dbReference>
<evidence type="ECO:0000256" key="4">
    <source>
        <dbReference type="ARBA" id="ARBA00023136"/>
    </source>
</evidence>
<dbReference type="AlphaFoldDB" id="A0AA36N5Y8"/>
<dbReference type="Pfam" id="PF00520">
    <property type="entry name" value="Ion_trans"/>
    <property type="match status" value="1"/>
</dbReference>
<dbReference type="InterPro" id="IPR027359">
    <property type="entry name" value="Volt_channel_dom_sf"/>
</dbReference>
<proteinExistence type="predicted"/>
<feature type="transmembrane region" description="Helical" evidence="5">
    <location>
        <begin position="162"/>
        <end position="183"/>
    </location>
</feature>
<keyword evidence="3 5" id="KW-1133">Transmembrane helix</keyword>
<dbReference type="Gene3D" id="1.10.287.70">
    <property type="match status" value="1"/>
</dbReference>
<evidence type="ECO:0000256" key="5">
    <source>
        <dbReference type="SAM" id="Phobius"/>
    </source>
</evidence>
<dbReference type="InterPro" id="IPR005821">
    <property type="entry name" value="Ion_trans_dom"/>
</dbReference>
<dbReference type="PANTHER" id="PTHR10037:SF62">
    <property type="entry name" value="SODIUM CHANNEL PROTEIN 60E"/>
    <property type="match status" value="1"/>
</dbReference>
<keyword evidence="4 5" id="KW-0472">Membrane</keyword>